<evidence type="ECO:0000256" key="1">
    <source>
        <dbReference type="ARBA" id="ARBA00004496"/>
    </source>
</evidence>
<dbReference type="GO" id="GO:0033617">
    <property type="term" value="P:mitochondrial respiratory chain complex IV assembly"/>
    <property type="evidence" value="ECO:0007669"/>
    <property type="project" value="TreeGrafter"/>
</dbReference>
<name>A0A6J2TJ39_DROLE</name>
<protein>
    <submittedName>
        <fullName evidence="7">Cytochrome c oxidase assembly protein COX19-like</fullName>
    </submittedName>
</protein>
<keyword evidence="2" id="KW-0963">Cytoplasm</keyword>
<proteinExistence type="inferred from homology"/>
<organism evidence="6 7">
    <name type="scientific">Drosophila lebanonensis</name>
    <name type="common">Fruit fly</name>
    <name type="synonym">Scaptodrosophila lebanonensis</name>
    <dbReference type="NCBI Taxonomy" id="7225"/>
    <lineage>
        <taxon>Eukaryota</taxon>
        <taxon>Metazoa</taxon>
        <taxon>Ecdysozoa</taxon>
        <taxon>Arthropoda</taxon>
        <taxon>Hexapoda</taxon>
        <taxon>Insecta</taxon>
        <taxon>Pterygota</taxon>
        <taxon>Neoptera</taxon>
        <taxon>Endopterygota</taxon>
        <taxon>Diptera</taxon>
        <taxon>Brachycera</taxon>
        <taxon>Muscomorpha</taxon>
        <taxon>Ephydroidea</taxon>
        <taxon>Drosophilidae</taxon>
        <taxon>Scaptodrosophila</taxon>
    </lineage>
</organism>
<evidence type="ECO:0000256" key="2">
    <source>
        <dbReference type="ARBA" id="ARBA00022490"/>
    </source>
</evidence>
<dbReference type="AlphaFoldDB" id="A0A6J2TJ39"/>
<dbReference type="GeneID" id="115624767"/>
<evidence type="ECO:0000259" key="5">
    <source>
        <dbReference type="Pfam" id="PF06747"/>
    </source>
</evidence>
<feature type="domain" description="CHCH" evidence="5">
    <location>
        <begin position="29"/>
        <end position="62"/>
    </location>
</feature>
<reference evidence="7" key="1">
    <citation type="submission" date="2025-08" db="UniProtKB">
        <authorList>
            <consortium name="RefSeq"/>
        </authorList>
    </citation>
    <scope>IDENTIFICATION</scope>
    <source>
        <strain evidence="7">11010-0011.00</strain>
        <tissue evidence="7">Whole body</tissue>
    </source>
</reference>
<dbReference type="Pfam" id="PF06747">
    <property type="entry name" value="CHCH"/>
    <property type="match status" value="1"/>
</dbReference>
<dbReference type="PROSITE" id="PS51808">
    <property type="entry name" value="CHCH"/>
    <property type="match status" value="1"/>
</dbReference>
<dbReference type="Proteomes" id="UP000504634">
    <property type="component" value="Unplaced"/>
</dbReference>
<evidence type="ECO:0000256" key="3">
    <source>
        <dbReference type="ARBA" id="ARBA00023157"/>
    </source>
</evidence>
<comment type="subcellular location">
    <subcellularLocation>
        <location evidence="1">Cytoplasm</location>
    </subcellularLocation>
</comment>
<keyword evidence="6" id="KW-1185">Reference proteome</keyword>
<evidence type="ECO:0000256" key="4">
    <source>
        <dbReference type="ARBA" id="ARBA00038223"/>
    </source>
</evidence>
<dbReference type="PANTHER" id="PTHR21107:SF2">
    <property type="entry name" value="CYTOCHROME C OXIDASE ASSEMBLY PROTEIN COX19"/>
    <property type="match status" value="1"/>
</dbReference>
<dbReference type="OrthoDB" id="268594at2759"/>
<dbReference type="GO" id="GO:0005758">
    <property type="term" value="C:mitochondrial intermembrane space"/>
    <property type="evidence" value="ECO:0007669"/>
    <property type="project" value="TreeGrafter"/>
</dbReference>
<accession>A0A6J2TJ39</accession>
<dbReference type="PANTHER" id="PTHR21107">
    <property type="entry name" value="CYTOCHROME C OXIDASE ASSEMBLY PROTEIN COX19"/>
    <property type="match status" value="1"/>
</dbReference>
<sequence length="84" mass="9828">MTSQIYSQKKFIPTAPDKGSFPLDHDSLCKNQFLLYVSCIRRNESDSAKCRQQAQDYLSCRMDNNLMDRTEWSRLGFRKDTANL</sequence>
<dbReference type="InterPro" id="IPR051383">
    <property type="entry name" value="COX19"/>
</dbReference>
<dbReference type="InterPro" id="IPR010625">
    <property type="entry name" value="CHCH"/>
</dbReference>
<dbReference type="RefSeq" id="XP_030375460.1">
    <property type="nucleotide sequence ID" value="XM_030519600.1"/>
</dbReference>
<comment type="similarity">
    <text evidence="4">Belongs to the COX19 family.</text>
</comment>
<evidence type="ECO:0000313" key="6">
    <source>
        <dbReference type="Proteomes" id="UP000504634"/>
    </source>
</evidence>
<evidence type="ECO:0000313" key="7">
    <source>
        <dbReference type="RefSeq" id="XP_030375460.1"/>
    </source>
</evidence>
<keyword evidence="3" id="KW-1015">Disulfide bond</keyword>
<gene>
    <name evidence="7" type="primary">LOC115624767</name>
</gene>